<dbReference type="KEGG" id="ehl:EHLA_1181"/>
<dbReference type="PANTHER" id="PTHR33734:SF22">
    <property type="entry name" value="MEMBRANE-BOUND LYTIC MUREIN TRANSGLYCOSYLASE D"/>
    <property type="match status" value="1"/>
</dbReference>
<dbReference type="InterPro" id="IPR018392">
    <property type="entry name" value="LysM"/>
</dbReference>
<dbReference type="Proteomes" id="UP000217549">
    <property type="component" value="Chromosome I"/>
</dbReference>
<reference evidence="3" key="1">
    <citation type="submission" date="2017-09" db="EMBL/GenBank/DDBJ databases">
        <authorList>
            <person name="Shetty A S."/>
        </authorList>
    </citation>
    <scope>NUCLEOTIDE SEQUENCE [LARGE SCALE GENOMIC DNA]</scope>
</reference>
<sequence>MSEKVYVNICDKRKCPGPVYAVKKGDTLYSIAQKYHCRVRTLLDLNPFVDIYNLQPGEEICVPDCRGQGKVDFRPYVVKEGDTLGGILKNVSMSFEELAKVNRILYNLIVPAGTILLIPGKKEEK</sequence>
<organism evidence="2 3">
    <name type="scientific">Anaerobutyricum hallii</name>
    <dbReference type="NCBI Taxonomy" id="39488"/>
    <lineage>
        <taxon>Bacteria</taxon>
        <taxon>Bacillati</taxon>
        <taxon>Bacillota</taxon>
        <taxon>Clostridia</taxon>
        <taxon>Lachnospirales</taxon>
        <taxon>Lachnospiraceae</taxon>
        <taxon>Anaerobutyricum</taxon>
    </lineage>
</organism>
<evidence type="ECO:0000313" key="2">
    <source>
        <dbReference type="EMBL" id="SOB71913.1"/>
    </source>
</evidence>
<dbReference type="Pfam" id="PF01476">
    <property type="entry name" value="LysM"/>
    <property type="match status" value="2"/>
</dbReference>
<proteinExistence type="predicted"/>
<feature type="domain" description="LysM" evidence="1">
    <location>
        <begin position="74"/>
        <end position="118"/>
    </location>
</feature>
<dbReference type="AlphaFoldDB" id="A0A285PQL9"/>
<gene>
    <name evidence="2" type="ORF">EHLA_1181</name>
</gene>
<protein>
    <submittedName>
        <fullName evidence="2">LysM domain profile</fullName>
    </submittedName>
</protein>
<dbReference type="STRING" id="39488.ERS852450_01337"/>
<dbReference type="RefSeq" id="WP_021907357.1">
    <property type="nucleotide sequence ID" value="NZ_CP143936.1"/>
</dbReference>
<keyword evidence="3" id="KW-1185">Reference proteome</keyword>
<accession>A0A285PQL9</accession>
<evidence type="ECO:0000259" key="1">
    <source>
        <dbReference type="PROSITE" id="PS51782"/>
    </source>
</evidence>
<dbReference type="SMART" id="SM00257">
    <property type="entry name" value="LysM"/>
    <property type="match status" value="2"/>
</dbReference>
<dbReference type="PANTHER" id="PTHR33734">
    <property type="entry name" value="LYSM DOMAIN-CONTAINING GPI-ANCHORED PROTEIN 2"/>
    <property type="match status" value="1"/>
</dbReference>
<feature type="domain" description="LysM" evidence="1">
    <location>
        <begin position="18"/>
        <end position="62"/>
    </location>
</feature>
<evidence type="ECO:0000313" key="3">
    <source>
        <dbReference type="Proteomes" id="UP000217549"/>
    </source>
</evidence>
<dbReference type="CDD" id="cd00118">
    <property type="entry name" value="LysM"/>
    <property type="match status" value="2"/>
</dbReference>
<dbReference type="EMBL" id="LT907978">
    <property type="protein sequence ID" value="SOB71913.1"/>
    <property type="molecule type" value="Genomic_DNA"/>
</dbReference>
<name>A0A285PQL9_9FIRM</name>
<dbReference type="InterPro" id="IPR036779">
    <property type="entry name" value="LysM_dom_sf"/>
</dbReference>
<dbReference type="Gene3D" id="3.10.350.10">
    <property type="entry name" value="LysM domain"/>
    <property type="match status" value="2"/>
</dbReference>
<dbReference type="PROSITE" id="PS51782">
    <property type="entry name" value="LYSM"/>
    <property type="match status" value="2"/>
</dbReference>
<dbReference type="SUPFAM" id="SSF54106">
    <property type="entry name" value="LysM domain"/>
    <property type="match status" value="2"/>
</dbReference>